<organism evidence="4 6">
    <name type="scientific">Phytophthora cactorum</name>
    <dbReference type="NCBI Taxonomy" id="29920"/>
    <lineage>
        <taxon>Eukaryota</taxon>
        <taxon>Sar</taxon>
        <taxon>Stramenopiles</taxon>
        <taxon>Oomycota</taxon>
        <taxon>Peronosporomycetes</taxon>
        <taxon>Peronosporales</taxon>
        <taxon>Peronosporaceae</taxon>
        <taxon>Phytophthora</taxon>
    </lineage>
</organism>
<dbReference type="EMBL" id="RCMI01000267">
    <property type="protein sequence ID" value="KAG2921213.1"/>
    <property type="molecule type" value="Genomic_DNA"/>
</dbReference>
<comment type="caution">
    <text evidence="4">The sequence shown here is derived from an EMBL/GenBank/DDBJ whole genome shotgun (WGS) entry which is preliminary data.</text>
</comment>
<feature type="domain" description="No apical meristem-associated C-terminal" evidence="2">
    <location>
        <begin position="123"/>
        <end position="259"/>
    </location>
</feature>
<evidence type="ECO:0000313" key="5">
    <source>
        <dbReference type="EMBL" id="KAG2982097.1"/>
    </source>
</evidence>
<evidence type="ECO:0000256" key="1">
    <source>
        <dbReference type="SAM" id="MobiDB-lite"/>
    </source>
</evidence>
<feature type="compositionally biased region" description="Low complexity" evidence="1">
    <location>
        <begin position="320"/>
        <end position="331"/>
    </location>
</feature>
<feature type="region of interest" description="Disordered" evidence="1">
    <location>
        <begin position="268"/>
        <end position="293"/>
    </location>
</feature>
<name>A0A8T1DE86_9STRA</name>
<evidence type="ECO:0000259" key="2">
    <source>
        <dbReference type="Pfam" id="PF14303"/>
    </source>
</evidence>
<dbReference type="EMBL" id="RCMK01000293">
    <property type="protein sequence ID" value="KAG2938129.1"/>
    <property type="molecule type" value="Genomic_DNA"/>
</dbReference>
<dbReference type="AlphaFoldDB" id="A0A8T1DE86"/>
<dbReference type="VEuPathDB" id="FungiDB:PC110_g15768"/>
<dbReference type="PANTHER" id="PTHR45125:SF3">
    <property type="entry name" value="NO-APICAL-MERISTEM-ASSOCIATED CARBOXY-TERMINAL DOMAIN PROTEIN"/>
    <property type="match status" value="1"/>
</dbReference>
<evidence type="ECO:0000313" key="6">
    <source>
        <dbReference type="Proteomes" id="UP000736787"/>
    </source>
</evidence>
<reference evidence="4" key="1">
    <citation type="submission" date="2018-10" db="EMBL/GenBank/DDBJ databases">
        <title>Effector identification in a new, highly contiguous assembly of the strawberry crown rot pathogen Phytophthora cactorum.</title>
        <authorList>
            <person name="Armitage A.D."/>
            <person name="Nellist C.F."/>
            <person name="Bates H."/>
            <person name="Vickerstaff R.J."/>
            <person name="Harrison R.J."/>
        </authorList>
    </citation>
    <scope>NUCLEOTIDE SEQUENCE</scope>
    <source>
        <strain evidence="3">4032</strain>
        <strain evidence="4">4040</strain>
        <strain evidence="5">P415</strain>
    </source>
</reference>
<feature type="region of interest" description="Disordered" evidence="1">
    <location>
        <begin position="320"/>
        <end position="339"/>
    </location>
</feature>
<evidence type="ECO:0000313" key="4">
    <source>
        <dbReference type="EMBL" id="KAG2938129.1"/>
    </source>
</evidence>
<dbReference type="EMBL" id="RCML01000289">
    <property type="protein sequence ID" value="KAG2982097.1"/>
    <property type="molecule type" value="Genomic_DNA"/>
</dbReference>
<accession>A0A8T1DE86</accession>
<gene>
    <name evidence="3" type="ORF">PC115_g9595</name>
    <name evidence="4" type="ORF">PC117_g11384</name>
    <name evidence="5" type="ORF">PC118_g10191</name>
</gene>
<sequence length="339" mass="37279">MQSNTTPTKARGANYKPVEDKVLCEAWLSVSCDPINGIYQFGDDFYSKVKEAFDTELARLKSTVAEHLISSLNSRFQTSSQAVSKFVACHEKVLRVCQSGRSPADQEHDAVALYESIPKNGSFKFLQCWYILRDSEKWGGGAWRISNEKRQGNKRSASVRDRNTSSNASLASREHLPTAEIVHVQDESEDEPRKGVTRAKLDRANHALYARQVKAAERAAANAENRIKVEPEQLELSLFTAQPTSNDPLAAEYLMLKKQDVLKRLRLETSEEPSARAGSLITSGNTGTDTSSNTDIIDYSSNVTAQQAVDTSTHTLAVTSSEAESAAISESDITNSTVV</sequence>
<protein>
    <recommendedName>
        <fullName evidence="2">No apical meristem-associated C-terminal domain-containing protein</fullName>
    </recommendedName>
</protein>
<dbReference type="Pfam" id="PF14303">
    <property type="entry name" value="NAM-associated"/>
    <property type="match status" value="1"/>
</dbReference>
<dbReference type="InterPro" id="IPR029466">
    <property type="entry name" value="NAM-associated_C"/>
</dbReference>
<dbReference type="Proteomes" id="UP000774804">
    <property type="component" value="Unassembled WGS sequence"/>
</dbReference>
<feature type="region of interest" description="Disordered" evidence="1">
    <location>
        <begin position="149"/>
        <end position="179"/>
    </location>
</feature>
<proteinExistence type="predicted"/>
<dbReference type="Proteomes" id="UP000736787">
    <property type="component" value="Unassembled WGS sequence"/>
</dbReference>
<dbReference type="PANTHER" id="PTHR45125">
    <property type="entry name" value="F21J9.4-RELATED"/>
    <property type="match status" value="1"/>
</dbReference>
<dbReference type="Proteomes" id="UP000697107">
    <property type="component" value="Unassembled WGS sequence"/>
</dbReference>
<evidence type="ECO:0000313" key="3">
    <source>
        <dbReference type="EMBL" id="KAG2921213.1"/>
    </source>
</evidence>
<feature type="compositionally biased region" description="Low complexity" evidence="1">
    <location>
        <begin position="281"/>
        <end position="293"/>
    </location>
</feature>